<dbReference type="KEGG" id="rde:RD1_1256"/>
<evidence type="ECO:0000313" key="1">
    <source>
        <dbReference type="EMBL" id="ABG30903.1"/>
    </source>
</evidence>
<evidence type="ECO:0000313" key="2">
    <source>
        <dbReference type="Proteomes" id="UP000007029"/>
    </source>
</evidence>
<name>Q16AU0_ROSDO</name>
<dbReference type="EMBL" id="CP000362">
    <property type="protein sequence ID" value="ABG30903.1"/>
    <property type="molecule type" value="Genomic_DNA"/>
</dbReference>
<organism evidence="1 2">
    <name type="scientific">Roseobacter denitrificans (strain ATCC 33942 / OCh 114)</name>
    <name type="common">Erythrobacter sp. (strain OCh 114)</name>
    <name type="synonym">Roseobacter denitrificans</name>
    <dbReference type="NCBI Taxonomy" id="375451"/>
    <lineage>
        <taxon>Bacteria</taxon>
        <taxon>Pseudomonadati</taxon>
        <taxon>Pseudomonadota</taxon>
        <taxon>Alphaproteobacteria</taxon>
        <taxon>Rhodobacterales</taxon>
        <taxon>Roseobacteraceae</taxon>
        <taxon>Roseobacter</taxon>
    </lineage>
</organism>
<accession>Q16AU0</accession>
<proteinExistence type="predicted"/>
<dbReference type="AlphaFoldDB" id="Q16AU0"/>
<dbReference type="Proteomes" id="UP000007029">
    <property type="component" value="Chromosome"/>
</dbReference>
<reference evidence="1 2" key="1">
    <citation type="journal article" date="2007" name="J. Bacteriol.">
        <title>The complete genome sequence of Roseobacter denitrificans reveals a mixotrophic rather than photosynthetic metabolism.</title>
        <authorList>
            <person name="Swingley W.D."/>
            <person name="Sadekar S."/>
            <person name="Mastrian S.D."/>
            <person name="Matthies H.J."/>
            <person name="Hao J."/>
            <person name="Ramos H."/>
            <person name="Acharya C.R."/>
            <person name="Conrad A.L."/>
            <person name="Taylor H.L."/>
            <person name="Dejesa L.C."/>
            <person name="Shah M.K."/>
            <person name="O'huallachain M.E."/>
            <person name="Lince M.T."/>
            <person name="Blankenship R.E."/>
            <person name="Beatty J.T."/>
            <person name="Touchman J.W."/>
        </authorList>
    </citation>
    <scope>NUCLEOTIDE SEQUENCE [LARGE SCALE GENOMIC DNA]</scope>
    <source>
        <strain evidence="2">ATCC 33942 / OCh 114</strain>
    </source>
</reference>
<sequence length="33" mass="3871">MLYKVRERLTKYLKYHALKSLISGVVTLLKFSA</sequence>
<keyword evidence="2" id="KW-1185">Reference proteome</keyword>
<gene>
    <name evidence="1" type="ordered locus">RD1_1256</name>
</gene>
<dbReference type="HOGENOM" id="CLU_3383562_0_0_5"/>
<protein>
    <submittedName>
        <fullName evidence="1">Uncharacterized protein</fullName>
    </submittedName>
</protein>